<dbReference type="InterPro" id="IPR000180">
    <property type="entry name" value="Dipep_AS"/>
</dbReference>
<dbReference type="InterPro" id="IPR011042">
    <property type="entry name" value="6-blade_b-propeller_TolB-like"/>
</dbReference>
<dbReference type="SUPFAM" id="SSF51556">
    <property type="entry name" value="Metallo-dependent hydrolases"/>
    <property type="match status" value="1"/>
</dbReference>
<keyword evidence="2" id="KW-0479">Metal-binding</keyword>
<dbReference type="PROSITE" id="PS00869">
    <property type="entry name" value="RENAL_DIPEPTIDASE_1"/>
    <property type="match status" value="1"/>
</dbReference>
<dbReference type="InterPro" id="IPR000033">
    <property type="entry name" value="LDLR_classB_rpt"/>
</dbReference>
<keyword evidence="3" id="KW-1133">Transmembrane helix</keyword>
<dbReference type="Gene3D" id="2.120.10.30">
    <property type="entry name" value="TolB, C-terminal domain"/>
    <property type="match status" value="2"/>
</dbReference>
<dbReference type="SMART" id="SM00135">
    <property type="entry name" value="LY"/>
    <property type="match status" value="9"/>
</dbReference>
<evidence type="ECO:0000313" key="4">
    <source>
        <dbReference type="EMBL" id="CAH0111370.1"/>
    </source>
</evidence>
<dbReference type="Gene3D" id="3.20.20.140">
    <property type="entry name" value="Metal-dependent hydrolases"/>
    <property type="match status" value="1"/>
</dbReference>
<keyword evidence="2" id="KW-0449">Lipoprotein</keyword>
<keyword evidence="2" id="KW-0336">GPI-anchor</keyword>
<keyword evidence="3" id="KW-0812">Transmembrane</keyword>
<keyword evidence="2" id="KW-0862">Zinc</keyword>
<dbReference type="Pfam" id="PF01244">
    <property type="entry name" value="Peptidase_M19"/>
    <property type="match status" value="1"/>
</dbReference>
<feature type="repeat" description="LDL-receptor class B" evidence="1">
    <location>
        <begin position="979"/>
        <end position="1023"/>
    </location>
</feature>
<dbReference type="InterPro" id="IPR032466">
    <property type="entry name" value="Metal_Hydrolase"/>
</dbReference>
<keyword evidence="2" id="KW-0325">Glycoprotein</keyword>
<evidence type="ECO:0000256" key="1">
    <source>
        <dbReference type="PROSITE-ProRule" id="PRU00461"/>
    </source>
</evidence>
<dbReference type="GO" id="GO:0098552">
    <property type="term" value="C:side of membrane"/>
    <property type="evidence" value="ECO:0007669"/>
    <property type="project" value="UniProtKB-KW"/>
</dbReference>
<comment type="similarity">
    <text evidence="2">Belongs to the metallo-dependent hydrolases superfamily. Peptidase M19 family.</text>
</comment>
<dbReference type="GO" id="GO:0046872">
    <property type="term" value="F:metal ion binding"/>
    <property type="evidence" value="ECO:0007669"/>
    <property type="project" value="UniProtKB-UniRule"/>
</dbReference>
<dbReference type="AlphaFoldDB" id="A0A8J2WAT2"/>
<evidence type="ECO:0000313" key="5">
    <source>
        <dbReference type="Proteomes" id="UP000789390"/>
    </source>
</evidence>
<feature type="transmembrane region" description="Helical" evidence="3">
    <location>
        <begin position="1144"/>
        <end position="1167"/>
    </location>
</feature>
<gene>
    <name evidence="4" type="ORF">DGAL_LOCUS15012</name>
</gene>
<proteinExistence type="inferred from homology"/>
<dbReference type="InterPro" id="IPR008257">
    <property type="entry name" value="Pept_M19"/>
</dbReference>
<accession>A0A8J2WAT2</accession>
<dbReference type="GO" id="GO:0006508">
    <property type="term" value="P:proteolysis"/>
    <property type="evidence" value="ECO:0007669"/>
    <property type="project" value="UniProtKB-KW"/>
</dbReference>
<dbReference type="PANTHER" id="PTHR10443">
    <property type="entry name" value="MICROSOMAL DIPEPTIDASE"/>
    <property type="match status" value="1"/>
</dbReference>
<evidence type="ECO:0000256" key="3">
    <source>
        <dbReference type="SAM" id="Phobius"/>
    </source>
</evidence>
<keyword evidence="2" id="KW-0224">Dipeptidase</keyword>
<keyword evidence="2" id="KW-0378">Hydrolase</keyword>
<comment type="catalytic activity">
    <reaction evidence="2">
        <text>an L-aminoacyl-L-amino acid + H2O = 2 an L-alpha-amino acid</text>
        <dbReference type="Rhea" id="RHEA:48940"/>
        <dbReference type="ChEBI" id="CHEBI:15377"/>
        <dbReference type="ChEBI" id="CHEBI:59869"/>
        <dbReference type="ChEBI" id="CHEBI:77460"/>
        <dbReference type="EC" id="3.4.13.19"/>
    </reaction>
</comment>
<comment type="caution">
    <text evidence="4">The sequence shown here is derived from an EMBL/GenBank/DDBJ whole genome shotgun (WGS) entry which is preliminary data.</text>
</comment>
<keyword evidence="2" id="KW-0482">Metalloprotease</keyword>
<keyword evidence="2" id="KW-1015">Disulfide bond</keyword>
<evidence type="ECO:0000256" key="2">
    <source>
        <dbReference type="RuleBase" id="RU341113"/>
    </source>
</evidence>
<dbReference type="EMBL" id="CAKKLH010000314">
    <property type="protein sequence ID" value="CAH0111370.1"/>
    <property type="molecule type" value="Genomic_DNA"/>
</dbReference>
<dbReference type="Proteomes" id="UP000789390">
    <property type="component" value="Unassembled WGS sequence"/>
</dbReference>
<dbReference type="PANTHER" id="PTHR10443:SF12">
    <property type="entry name" value="DIPEPTIDASE"/>
    <property type="match status" value="1"/>
</dbReference>
<keyword evidence="2" id="KW-0645">Protease</keyword>
<dbReference type="PROSITE" id="PS51365">
    <property type="entry name" value="RENAL_DIPEPTIDASE_2"/>
    <property type="match status" value="1"/>
</dbReference>
<reference evidence="4" key="1">
    <citation type="submission" date="2021-11" db="EMBL/GenBank/DDBJ databases">
        <authorList>
            <person name="Schell T."/>
        </authorList>
    </citation>
    <scope>NUCLEOTIDE SEQUENCE</scope>
    <source>
        <strain evidence="4">M5</strain>
    </source>
</reference>
<dbReference type="SUPFAM" id="SSF63825">
    <property type="entry name" value="YWTD domain"/>
    <property type="match status" value="2"/>
</dbReference>
<protein>
    <recommendedName>
        <fullName evidence="2">Dipeptidase</fullName>
        <ecNumber evidence="2">3.4.13.19</ecNumber>
    </recommendedName>
</protein>
<feature type="chain" id="PRO_5035339413" description="Dipeptidase" evidence="2">
    <location>
        <begin position="21"/>
        <end position="1226"/>
    </location>
</feature>
<dbReference type="PROSITE" id="PS51120">
    <property type="entry name" value="LDLRB"/>
    <property type="match status" value="2"/>
</dbReference>
<organism evidence="4 5">
    <name type="scientific">Daphnia galeata</name>
    <dbReference type="NCBI Taxonomy" id="27404"/>
    <lineage>
        <taxon>Eukaryota</taxon>
        <taxon>Metazoa</taxon>
        <taxon>Ecdysozoa</taxon>
        <taxon>Arthropoda</taxon>
        <taxon>Crustacea</taxon>
        <taxon>Branchiopoda</taxon>
        <taxon>Diplostraca</taxon>
        <taxon>Cladocera</taxon>
        <taxon>Anomopoda</taxon>
        <taxon>Daphniidae</taxon>
        <taxon>Daphnia</taxon>
    </lineage>
</organism>
<feature type="transmembrane region" description="Helical" evidence="3">
    <location>
        <begin position="756"/>
        <end position="777"/>
    </location>
</feature>
<keyword evidence="5" id="KW-1185">Reference proteome</keyword>
<keyword evidence="2" id="KW-0732">Signal</keyword>
<comment type="cofactor">
    <cofactor evidence="2">
        <name>Zn(2+)</name>
        <dbReference type="ChEBI" id="CHEBI:29105"/>
    </cofactor>
</comment>
<feature type="repeat" description="LDL-receptor class B" evidence="1">
    <location>
        <begin position="595"/>
        <end position="639"/>
    </location>
</feature>
<sequence>MKLSWIVLSLLLLVVEQIQSSRYRRSDPVTNENYLKQANDVLDRVPLIDGHNDFPWTLRNYAKNQIASLNITDLTKLEPWASSPSSHTDIIRLRQGKVGAQFWVAYVDCKTQYKDALSKTWEQIDAIHRLVEANPSTFEFVTSAKGIDDAFRKGKIGSLIGVEGGHSIDSSLGNLRMMYNMGVRYMTMTHACPTPWADNSQLDNPGGVPVNDGLSSFGKLVVKEMNRLGMLIDLSHVSRKTMRDALETSTAPVIFSHSSAYALCNNTRNVPDDILKLVAQKKGVVMVNFYSDFVTCGVSQATLQDVANHMDHIKNVAGVDYLGIGADYNGVSRVPEGLADVSKYPDLFAELLARGWTEADLENVAGKNLLRVFRGAEAVRDQMAADGVKPFDNWIPQTDLPVESLPCSTGDFSNNTYINTNNAGRNEFSVFPISCLYFLHLFWNFVSRVPVIYLIVAVGDQLEFLTDGRSYRTLTLKSYNASKLSALAYDATTRKLFFSDRHHHFGHIFSVKLGDESQRPVEDIVEKNNNETVESLAYDPVNKMLLWTDWINRSIRQIKIAQEHIHIEEKDGIEIVHYLENDAKPRGLVFDPCTRMLYWTNIYKSRPTIERSFLNGSQREILIQTDLFVPNALDLDVLEQRLYWADNLREDDYRNFHIERSFVNGSGREKIYRGMGQFIVGLTVGDDYVYWTDYNHKNLWALRKDGTSKSPMILRTYARNPAMGVVIFRHRPLDCIASFSPEFHDETIASKEETTAIVLSITCFVLLGIAITLTFWWSNCKRLLVMSNKNEGTFAFRNFQNCSTSVAMPGIIHLTPDTIPTQLQPITNDLPKEISRDLIIATGDQLELFTHGSVYGKIPLNSYNASKLSALAFDAVTRKLFFSDIRHLQSHVLGVSLDDESPRLTEEIVEKSKDETIESLAYDPVDKMLLWTDGFNRSIRRVKVDNDGINVKEKTSIEIVHLLEKDAKPRALVTDPCTRMLYWTNTQNAIPIIERSHLNGSQREIIVHSDLLQLNAFDLDVMEQMIYWAEDLRNGYFLIERSFVNGTGRQEFYRGLGHFIASLTVGEDYVYWSDYDKKKLWSLPKDGSWKNPVNLRTYRNPAMGVVVFRHQPLNCDLISSQGVRDDSASVQKTELIENLVSSTALLGFTVICFVIMAIMILFIIKFVKSKDCKGIRGSSKSEDTVRFQNFSNTSIKMTDLSYEDQQQTISVPMQEDDCATLIKIEI</sequence>
<feature type="signal peptide" evidence="2">
    <location>
        <begin position="1"/>
        <end position="20"/>
    </location>
</feature>
<dbReference type="EC" id="3.4.13.19" evidence="2"/>
<comment type="subunit">
    <text evidence="2">Homodimer; disulfide-linked.</text>
</comment>
<dbReference type="OrthoDB" id="445695at2759"/>
<keyword evidence="3" id="KW-0472">Membrane</keyword>
<name>A0A8J2WAT2_9CRUS</name>
<dbReference type="FunFam" id="3.20.20.140:FF:000030">
    <property type="entry name" value="Dipeptidase"/>
    <property type="match status" value="1"/>
</dbReference>
<dbReference type="CDD" id="cd01301">
    <property type="entry name" value="rDP_like"/>
    <property type="match status" value="1"/>
</dbReference>
<comment type="subcellular location">
    <subcellularLocation>
        <location evidence="2">Membrane</location>
        <topology evidence="2">Lipid-anchor</topology>
        <topology evidence="2">GPI-anchor</topology>
    </subcellularLocation>
</comment>
<dbReference type="GO" id="GO:0070573">
    <property type="term" value="F:metallodipeptidase activity"/>
    <property type="evidence" value="ECO:0007669"/>
    <property type="project" value="InterPro"/>
</dbReference>